<dbReference type="Proteomes" id="UP000033995">
    <property type="component" value="Unassembled WGS sequence"/>
</dbReference>
<dbReference type="PATRIC" id="fig|1618561.3.peg.339"/>
<accession>A0A0G0A9R6</accession>
<sequence length="589" mass="62718">MQIKYACIFIFFFILLIINSVFPKSIFSQSCSEYVRIDIYRCDFDPNPETGECGEVIYDYIDTKVRCVWDNETKSCLSLWGICSSNDSCVKNNGKCFCTASVVDCNIIGGGTPPPGGCTTTTPSITSIQWGVPNANKVTINFNGGVGGNRNDIAFGKNKGNVDTKCAFSTVGCVSDLNVTSPLIVNKNLFATGTVYYFKVWNIAGSCTKSSNIKQDISSCEISPNTMNFGIGGPSQLLTSEVVSTNVWLSSPTDVKVTFNTSPTGIASVSPASETNSYPYRTSVSPVSVGTTNASSNVYLDNVLSCTATNPTVVNVTSNTPSCTLSLSPSNLIRTEGASPVTFTATVTPVNGSVESVRFTSSNTNAATVTTPDNSGPTYTTTATIANNVNSQQVTTITAYARVGGVVDLCYDTSILTVNDSIPSNSPWWQVVDGDVTTEEDIISEVPSDNVFIADGAGGFPGVPVYGTSLDTVSGGISSLSWNANTLTSQPRIFDYAYFEALIPDAVVGNGDTYDGYEWNIISNPTATLNTTNFGNRKVIYFIDGNLNIDGNITLDNGVGFFVAFVSGNITINPNVTNIEGMYLTYKPF</sequence>
<comment type="caution">
    <text evidence="1">The sequence shown here is derived from an EMBL/GenBank/DDBJ whole genome shotgun (WGS) entry which is preliminary data.</text>
</comment>
<dbReference type="AlphaFoldDB" id="A0A0G0A9R6"/>
<proteinExistence type="predicted"/>
<gene>
    <name evidence="1" type="ORF">UR38_C0002G0164</name>
</gene>
<protein>
    <submittedName>
        <fullName evidence="1">Uncharacterized protein</fullName>
    </submittedName>
</protein>
<reference evidence="1 2" key="1">
    <citation type="journal article" date="2015" name="Nature">
        <title>rRNA introns, odd ribosomes, and small enigmatic genomes across a large radiation of phyla.</title>
        <authorList>
            <person name="Brown C.T."/>
            <person name="Hug L.A."/>
            <person name="Thomas B.C."/>
            <person name="Sharon I."/>
            <person name="Castelle C.J."/>
            <person name="Singh A."/>
            <person name="Wilkins M.J."/>
            <person name="Williams K.H."/>
            <person name="Banfield J.F."/>
        </authorList>
    </citation>
    <scope>NUCLEOTIDE SEQUENCE [LARGE SCALE GENOMIC DNA]</scope>
</reference>
<evidence type="ECO:0000313" key="1">
    <source>
        <dbReference type="EMBL" id="KKP48061.1"/>
    </source>
</evidence>
<dbReference type="EMBL" id="LBOZ01000002">
    <property type="protein sequence ID" value="KKP48061.1"/>
    <property type="molecule type" value="Genomic_DNA"/>
</dbReference>
<name>A0A0G0A9R6_9BACT</name>
<evidence type="ECO:0000313" key="2">
    <source>
        <dbReference type="Proteomes" id="UP000033995"/>
    </source>
</evidence>
<organism evidence="1 2">
    <name type="scientific">Candidatus Woesebacteria bacterium GW2011_GWA2_33_28</name>
    <dbReference type="NCBI Taxonomy" id="1618561"/>
    <lineage>
        <taxon>Bacteria</taxon>
        <taxon>Candidatus Woeseibacteriota</taxon>
    </lineage>
</organism>